<gene>
    <name evidence="1" type="ORF">ET464_01860</name>
</gene>
<protein>
    <submittedName>
        <fullName evidence="1">Uncharacterized protein</fullName>
    </submittedName>
</protein>
<dbReference type="AlphaFoldDB" id="A0A4V0YET3"/>
<organism evidence="1 2">
    <name type="scientific">Paenibacillus protaetiae</name>
    <dbReference type="NCBI Taxonomy" id="2509456"/>
    <lineage>
        <taxon>Bacteria</taxon>
        <taxon>Bacillati</taxon>
        <taxon>Bacillota</taxon>
        <taxon>Bacilli</taxon>
        <taxon>Bacillales</taxon>
        <taxon>Paenibacillaceae</taxon>
        <taxon>Paenibacillus</taxon>
    </lineage>
</organism>
<dbReference type="RefSeq" id="WP_129437755.1">
    <property type="nucleotide sequence ID" value="NZ_CP035492.1"/>
</dbReference>
<sequence length="73" mass="8365">MENQMTLESAKKALEKLYIDAGYTVPELLEYIEGLVKENLELTQELRSRRTAAARAQGRESLMSSKLYDALRE</sequence>
<name>A0A4V0YET3_9BACL</name>
<dbReference type="KEGG" id="pprt:ET464_01860"/>
<reference evidence="1 2" key="1">
    <citation type="submission" date="2019-01" db="EMBL/GenBank/DDBJ databases">
        <title>Genome sequencing of strain FW100M-2.</title>
        <authorList>
            <person name="Heo J."/>
            <person name="Kim S.-J."/>
            <person name="Kim J.-S."/>
            <person name="Hong S.-B."/>
            <person name="Kwon S.-W."/>
        </authorList>
    </citation>
    <scope>NUCLEOTIDE SEQUENCE [LARGE SCALE GENOMIC DNA]</scope>
    <source>
        <strain evidence="1 2">FW100M-2</strain>
    </source>
</reference>
<dbReference type="EMBL" id="CP035492">
    <property type="protein sequence ID" value="QAY65311.1"/>
    <property type="molecule type" value="Genomic_DNA"/>
</dbReference>
<keyword evidence="2" id="KW-1185">Reference proteome</keyword>
<proteinExistence type="predicted"/>
<evidence type="ECO:0000313" key="2">
    <source>
        <dbReference type="Proteomes" id="UP000293568"/>
    </source>
</evidence>
<accession>A0A4V0YET3</accession>
<evidence type="ECO:0000313" key="1">
    <source>
        <dbReference type="EMBL" id="QAY65311.1"/>
    </source>
</evidence>
<dbReference type="Proteomes" id="UP000293568">
    <property type="component" value="Chromosome"/>
</dbReference>
<dbReference type="OrthoDB" id="2626944at2"/>